<reference evidence="1" key="1">
    <citation type="journal article" date="2015" name="Nature">
        <title>Complex archaea that bridge the gap between prokaryotes and eukaryotes.</title>
        <authorList>
            <person name="Spang A."/>
            <person name="Saw J.H."/>
            <person name="Jorgensen S.L."/>
            <person name="Zaremba-Niedzwiedzka K."/>
            <person name="Martijn J."/>
            <person name="Lind A.E."/>
            <person name="van Eijk R."/>
            <person name="Schleper C."/>
            <person name="Guy L."/>
            <person name="Ettema T.J."/>
        </authorList>
    </citation>
    <scope>NUCLEOTIDE SEQUENCE</scope>
</reference>
<gene>
    <name evidence="1" type="ORF">LCGC14_1233860</name>
</gene>
<name>A0A0F9LBW7_9ZZZZ</name>
<accession>A0A0F9LBW7</accession>
<feature type="non-terminal residue" evidence="1">
    <location>
        <position position="1"/>
    </location>
</feature>
<proteinExistence type="predicted"/>
<sequence>RYTYVKDFWRKKTYVKDEDMLLPGYKREFPEPYQVAQFSCGGTWNDYNAPLAIQVGLCNLDCRWCFVDDKLKKCEIGAYFSAKDIINLWSPFQCPDTI</sequence>
<evidence type="ECO:0000313" key="1">
    <source>
        <dbReference type="EMBL" id="KKM90903.1"/>
    </source>
</evidence>
<organism evidence="1">
    <name type="scientific">marine sediment metagenome</name>
    <dbReference type="NCBI Taxonomy" id="412755"/>
    <lineage>
        <taxon>unclassified sequences</taxon>
        <taxon>metagenomes</taxon>
        <taxon>ecological metagenomes</taxon>
    </lineage>
</organism>
<dbReference type="AlphaFoldDB" id="A0A0F9LBW7"/>
<protein>
    <submittedName>
        <fullName evidence="1">Uncharacterized protein</fullName>
    </submittedName>
</protein>
<dbReference type="EMBL" id="LAZR01006610">
    <property type="protein sequence ID" value="KKM90903.1"/>
    <property type="molecule type" value="Genomic_DNA"/>
</dbReference>
<comment type="caution">
    <text evidence="1">The sequence shown here is derived from an EMBL/GenBank/DDBJ whole genome shotgun (WGS) entry which is preliminary data.</text>
</comment>